<dbReference type="PANTHER" id="PTHR42790">
    <property type="entry name" value="AMINOTRANSFERASE"/>
    <property type="match status" value="1"/>
</dbReference>
<evidence type="ECO:0000256" key="2">
    <source>
        <dbReference type="ARBA" id="ARBA00022576"/>
    </source>
</evidence>
<sequence>MLPVELVESATRAAFERYGSALLQYGEPQGFAPFLKASETLLNARGVECDENQTFVSTGGSGGLNNIAMAILEPGRTVLVERPTYTPAMAVFRGYGANVVEVDTDQDGLRPEALADKSVRYPGAVLYVLPTFQNPTGRTMPADRRADIAEVIRRFGTLAIEDDVYADLRFRGEPVRSLYSHAPDNVVYLTSMSKTVAPALRLGIATMPPKLLDAVLRLKPGIDMQTSTLPRRSVPRSSARAGSPTMWRGSSRRMAPNSAC</sequence>
<dbReference type="Pfam" id="PF00155">
    <property type="entry name" value="Aminotran_1_2"/>
    <property type="match status" value="1"/>
</dbReference>
<name>A0A4R6SG97_LABRH</name>
<keyword evidence="8" id="KW-1185">Reference proteome</keyword>
<dbReference type="AlphaFoldDB" id="A0A4R6SG97"/>
<protein>
    <submittedName>
        <fullName evidence="7">Aminotransferase class I and II</fullName>
    </submittedName>
</protein>
<dbReference type="InterPro" id="IPR015421">
    <property type="entry name" value="PyrdxlP-dep_Trfase_major"/>
</dbReference>
<dbReference type="InterPro" id="IPR050859">
    <property type="entry name" value="Class-I_PLP-dep_aminotransf"/>
</dbReference>
<dbReference type="Gene3D" id="3.40.640.10">
    <property type="entry name" value="Type I PLP-dependent aspartate aminotransferase-like (Major domain)"/>
    <property type="match status" value="1"/>
</dbReference>
<evidence type="ECO:0000259" key="6">
    <source>
        <dbReference type="Pfam" id="PF00155"/>
    </source>
</evidence>
<dbReference type="SUPFAM" id="SSF53383">
    <property type="entry name" value="PLP-dependent transferases"/>
    <property type="match status" value="1"/>
</dbReference>
<keyword evidence="4" id="KW-0663">Pyridoxal phosphate</keyword>
<dbReference type="Gene3D" id="3.90.1150.10">
    <property type="entry name" value="Aspartate Aminotransferase, domain 1"/>
    <property type="match status" value="1"/>
</dbReference>
<evidence type="ECO:0000313" key="8">
    <source>
        <dbReference type="Proteomes" id="UP000295444"/>
    </source>
</evidence>
<dbReference type="EMBL" id="SNXZ01000002">
    <property type="protein sequence ID" value="TDQ00694.1"/>
    <property type="molecule type" value="Genomic_DNA"/>
</dbReference>
<keyword evidence="3 7" id="KW-0808">Transferase</keyword>
<dbReference type="PANTHER" id="PTHR42790:SF19">
    <property type="entry name" value="KYNURENINE_ALPHA-AMINOADIPATE AMINOTRANSFERASE, MITOCHONDRIAL"/>
    <property type="match status" value="1"/>
</dbReference>
<dbReference type="GO" id="GO:0030170">
    <property type="term" value="F:pyridoxal phosphate binding"/>
    <property type="evidence" value="ECO:0007669"/>
    <property type="project" value="InterPro"/>
</dbReference>
<evidence type="ECO:0000313" key="7">
    <source>
        <dbReference type="EMBL" id="TDQ00694.1"/>
    </source>
</evidence>
<feature type="domain" description="Aminotransferase class I/classII large" evidence="6">
    <location>
        <begin position="7"/>
        <end position="222"/>
    </location>
</feature>
<accession>A0A4R6SG97</accession>
<dbReference type="Proteomes" id="UP000295444">
    <property type="component" value="Unassembled WGS sequence"/>
</dbReference>
<gene>
    <name evidence="7" type="ORF">EV186_102556</name>
</gene>
<comment type="cofactor">
    <cofactor evidence="1">
        <name>pyridoxal 5'-phosphate</name>
        <dbReference type="ChEBI" id="CHEBI:597326"/>
    </cofactor>
</comment>
<comment type="caution">
    <text evidence="7">The sequence shown here is derived from an EMBL/GenBank/DDBJ whole genome shotgun (WGS) entry which is preliminary data.</text>
</comment>
<dbReference type="CDD" id="cd00609">
    <property type="entry name" value="AAT_like"/>
    <property type="match status" value="1"/>
</dbReference>
<reference evidence="7 8" key="1">
    <citation type="submission" date="2019-03" db="EMBL/GenBank/DDBJ databases">
        <title>Genomic Encyclopedia of Type Strains, Phase IV (KMG-IV): sequencing the most valuable type-strain genomes for metagenomic binning, comparative biology and taxonomic classification.</title>
        <authorList>
            <person name="Goeker M."/>
        </authorList>
    </citation>
    <scope>NUCLEOTIDE SEQUENCE [LARGE SCALE GENOMIC DNA]</scope>
    <source>
        <strain evidence="7 8">DSM 45361</strain>
    </source>
</reference>
<dbReference type="OrthoDB" id="199743at2"/>
<keyword evidence="2 7" id="KW-0032">Aminotransferase</keyword>
<dbReference type="InterPro" id="IPR004839">
    <property type="entry name" value="Aminotransferase_I/II_large"/>
</dbReference>
<dbReference type="InterPro" id="IPR015424">
    <property type="entry name" value="PyrdxlP-dep_Trfase"/>
</dbReference>
<organism evidence="7 8">
    <name type="scientific">Labedaea rhizosphaerae</name>
    <dbReference type="NCBI Taxonomy" id="598644"/>
    <lineage>
        <taxon>Bacteria</taxon>
        <taxon>Bacillati</taxon>
        <taxon>Actinomycetota</taxon>
        <taxon>Actinomycetes</taxon>
        <taxon>Pseudonocardiales</taxon>
        <taxon>Pseudonocardiaceae</taxon>
        <taxon>Labedaea</taxon>
    </lineage>
</organism>
<dbReference type="InterPro" id="IPR015422">
    <property type="entry name" value="PyrdxlP-dep_Trfase_small"/>
</dbReference>
<evidence type="ECO:0000256" key="4">
    <source>
        <dbReference type="ARBA" id="ARBA00022898"/>
    </source>
</evidence>
<dbReference type="GO" id="GO:1901605">
    <property type="term" value="P:alpha-amino acid metabolic process"/>
    <property type="evidence" value="ECO:0007669"/>
    <property type="project" value="TreeGrafter"/>
</dbReference>
<evidence type="ECO:0000256" key="1">
    <source>
        <dbReference type="ARBA" id="ARBA00001933"/>
    </source>
</evidence>
<evidence type="ECO:0000256" key="5">
    <source>
        <dbReference type="SAM" id="MobiDB-lite"/>
    </source>
</evidence>
<proteinExistence type="predicted"/>
<feature type="compositionally biased region" description="Low complexity" evidence="5">
    <location>
        <begin position="230"/>
        <end position="244"/>
    </location>
</feature>
<feature type="region of interest" description="Disordered" evidence="5">
    <location>
        <begin position="226"/>
        <end position="260"/>
    </location>
</feature>
<dbReference type="RefSeq" id="WP_133849371.1">
    <property type="nucleotide sequence ID" value="NZ_SNXZ01000002.1"/>
</dbReference>
<evidence type="ECO:0000256" key="3">
    <source>
        <dbReference type="ARBA" id="ARBA00022679"/>
    </source>
</evidence>
<dbReference type="GO" id="GO:0008483">
    <property type="term" value="F:transaminase activity"/>
    <property type="evidence" value="ECO:0007669"/>
    <property type="project" value="UniProtKB-KW"/>
</dbReference>